<proteinExistence type="predicted"/>
<evidence type="ECO:0000313" key="2">
    <source>
        <dbReference type="EMBL" id="ASE33865.1"/>
    </source>
</evidence>
<accession>A0AAI8GTB7</accession>
<sequence length="292" mass="34206">MNVFQMRDLLKDRLKTLDANFKFDRENESLRIERTDNQKGLSVKLAPIIAKYKNNGNKTIDEIVYYVTETIIAMQDESNKEINKIEILPVIRSTSFHKETKEGTPFVIDEHTAETNIYYALDLGNTYRLIDESMLSEFNLTKEQIKEQALFNIKKRKTTYKSDEVQGNTFYFINTNDGYDASRILNQTFLKDVYQNIEGEMLLATPHQDVLVICDIKNEIGYDIVAQMTMQFFQNGLVPITSLSFSYTPDKPLEPIFILGKNHSRKRNQEVIERLEKNREIFKKMKNNQKRL</sequence>
<dbReference type="PIRSF" id="PIRSF012562">
    <property type="entry name" value="UCP012562"/>
    <property type="match status" value="1"/>
</dbReference>
<feature type="coiled-coil region" evidence="1">
    <location>
        <begin position="265"/>
        <end position="292"/>
    </location>
</feature>
<gene>
    <name evidence="2" type="ORF">CEP64_04555</name>
</gene>
<evidence type="ECO:0000313" key="3">
    <source>
        <dbReference type="Proteomes" id="UP000197058"/>
    </source>
</evidence>
<reference evidence="3" key="1">
    <citation type="submission" date="2017-06" db="EMBL/GenBank/DDBJ databases">
        <title>FDA dAtabase for Regulatory Grade micrObial Sequences (FDA-ARGOS): Supporting development and validation of Infectious Disease Dx tests.</title>
        <authorList>
            <person name="Goldberg B."/>
            <person name="Campos J."/>
            <person name="Tallon L."/>
            <person name="Sadzewicz L."/>
            <person name="Sengamalay N."/>
            <person name="Ott S."/>
            <person name="Godinez A."/>
            <person name="Nagaraj S."/>
            <person name="Vavikolanu K."/>
            <person name="Nadendla S."/>
            <person name="George J."/>
            <person name="Geyer C."/>
            <person name="Sichtig H."/>
        </authorList>
    </citation>
    <scope>NUCLEOTIDE SEQUENCE [LARGE SCALE GENOMIC DNA]</scope>
    <source>
        <strain evidence="3">FDAARGOS_285</strain>
    </source>
</reference>
<dbReference type="NCBIfam" id="NF010189">
    <property type="entry name" value="PRK13668.1"/>
    <property type="match status" value="1"/>
</dbReference>
<dbReference type="Proteomes" id="UP000197058">
    <property type="component" value="Chromosome"/>
</dbReference>
<dbReference type="EMBL" id="CP022046">
    <property type="protein sequence ID" value="ASE33865.1"/>
    <property type="molecule type" value="Genomic_DNA"/>
</dbReference>
<protein>
    <submittedName>
        <fullName evidence="2">DUF1444 domain-containing protein</fullName>
    </submittedName>
</protein>
<keyword evidence="1" id="KW-0175">Coiled coil</keyword>
<evidence type="ECO:0000256" key="1">
    <source>
        <dbReference type="SAM" id="Coils"/>
    </source>
</evidence>
<name>A0AAI8GTB7_MAMSC</name>
<dbReference type="KEGG" id="sscu:CEP64_04555"/>
<dbReference type="RefSeq" id="WP_088592285.1">
    <property type="nucleotide sequence ID" value="NZ_CP022046.2"/>
</dbReference>
<dbReference type="AlphaFoldDB" id="A0AAI8GTB7"/>
<dbReference type="Pfam" id="PF07285">
    <property type="entry name" value="DUF1444"/>
    <property type="match status" value="1"/>
</dbReference>
<dbReference type="InterPro" id="IPR010838">
    <property type="entry name" value="DUF1444"/>
</dbReference>
<organism evidence="2 3">
    <name type="scientific">Mammaliicoccus sciuri</name>
    <name type="common">Staphylococcus sciuri</name>
    <dbReference type="NCBI Taxonomy" id="1296"/>
    <lineage>
        <taxon>Bacteria</taxon>
        <taxon>Bacillati</taxon>
        <taxon>Bacillota</taxon>
        <taxon>Bacilli</taxon>
        <taxon>Bacillales</taxon>
        <taxon>Staphylococcaceae</taxon>
        <taxon>Mammaliicoccus</taxon>
    </lineage>
</organism>